<accession>A0AA51UEK9</accession>
<sequence>MRIEQDFAEDLEKFNDFDTIELRISSEMTGFATLVSRDSTIVKYS</sequence>
<dbReference type="RefSeq" id="WP_309307493.1">
    <property type="nucleotide sequence ID" value="NZ_CP133594.1"/>
</dbReference>
<evidence type="ECO:0000313" key="2">
    <source>
        <dbReference type="Proteomes" id="UP001183006"/>
    </source>
</evidence>
<protein>
    <submittedName>
        <fullName evidence="1">Uncharacterized protein</fullName>
    </submittedName>
</protein>
<reference evidence="1" key="1">
    <citation type="submission" date="2023-08" db="EMBL/GenBank/DDBJ databases">
        <title>Methanolobus mangrovi sp. nov. and Methanolobus sediminis sp. nov, two novel methylotrophic methanogens isolated from mangrove sediments in China.</title>
        <authorList>
            <person name="Zhou J."/>
        </authorList>
    </citation>
    <scope>NUCLEOTIDE SEQUENCE</scope>
    <source>
        <strain evidence="1">FTZ2</strain>
    </source>
</reference>
<dbReference type="EMBL" id="CP133594">
    <property type="protein sequence ID" value="WMW21703.1"/>
    <property type="molecule type" value="Genomic_DNA"/>
</dbReference>
<dbReference type="AlphaFoldDB" id="A0AA51UEK9"/>
<evidence type="ECO:0000313" key="1">
    <source>
        <dbReference type="EMBL" id="WMW21703.1"/>
    </source>
</evidence>
<proteinExistence type="predicted"/>
<dbReference type="GeneID" id="84230471"/>
<gene>
    <name evidence="1" type="ORF">RE476_09980</name>
</gene>
<dbReference type="KEGG" id="mmav:RE476_09980"/>
<keyword evidence="2" id="KW-1185">Reference proteome</keyword>
<organism evidence="1 2">
    <name type="scientific">Methanolobus mangrovi</name>
    <dbReference type="NCBI Taxonomy" id="3072977"/>
    <lineage>
        <taxon>Archaea</taxon>
        <taxon>Methanobacteriati</taxon>
        <taxon>Methanobacteriota</taxon>
        <taxon>Stenosarchaea group</taxon>
        <taxon>Methanomicrobia</taxon>
        <taxon>Methanosarcinales</taxon>
        <taxon>Methanosarcinaceae</taxon>
        <taxon>Methanolobus</taxon>
    </lineage>
</organism>
<name>A0AA51UEK9_9EURY</name>
<dbReference type="Proteomes" id="UP001183006">
    <property type="component" value="Chromosome"/>
</dbReference>